<dbReference type="GO" id="GO:0000455">
    <property type="term" value="P:enzyme-directed rRNA pseudouridine synthesis"/>
    <property type="evidence" value="ECO:0007669"/>
    <property type="project" value="TreeGrafter"/>
</dbReference>
<comment type="similarity">
    <text evidence="1">Belongs to the pseudouridine synthase RluA family.</text>
</comment>
<evidence type="ECO:0000313" key="3">
    <source>
        <dbReference type="EMBL" id="OGY27068.1"/>
    </source>
</evidence>
<dbReference type="PANTHER" id="PTHR21600">
    <property type="entry name" value="MITOCHONDRIAL RNA PSEUDOURIDINE SYNTHASE"/>
    <property type="match status" value="1"/>
</dbReference>
<gene>
    <name evidence="3" type="ORF">A2Z11_00975</name>
</gene>
<accession>A0A1G1WH69</accession>
<dbReference type="CDD" id="cd02869">
    <property type="entry name" value="PseudoU_synth_RluA_like"/>
    <property type="match status" value="1"/>
</dbReference>
<dbReference type="SUPFAM" id="SSF55120">
    <property type="entry name" value="Pseudouridine synthase"/>
    <property type="match status" value="1"/>
</dbReference>
<comment type="caution">
    <text evidence="3">The sequence shown here is derived from an EMBL/GenBank/DDBJ whole genome shotgun (WGS) entry which is preliminary data.</text>
</comment>
<dbReference type="EMBL" id="MHCS01000004">
    <property type="protein sequence ID" value="OGY27068.1"/>
    <property type="molecule type" value="Genomic_DNA"/>
</dbReference>
<dbReference type="AlphaFoldDB" id="A0A1G1WH69"/>
<evidence type="ECO:0000256" key="1">
    <source>
        <dbReference type="ARBA" id="ARBA00010876"/>
    </source>
</evidence>
<proteinExistence type="inferred from homology"/>
<organism evidence="3 4">
    <name type="scientific">Candidatus Woykebacteria bacterium RBG_16_43_9</name>
    <dbReference type="NCBI Taxonomy" id="1802596"/>
    <lineage>
        <taxon>Bacteria</taxon>
        <taxon>Candidatus Woykeibacteriota</taxon>
    </lineage>
</organism>
<dbReference type="GO" id="GO:0003723">
    <property type="term" value="F:RNA binding"/>
    <property type="evidence" value="ECO:0007669"/>
    <property type="project" value="InterPro"/>
</dbReference>
<dbReference type="GO" id="GO:0009982">
    <property type="term" value="F:pseudouridine synthase activity"/>
    <property type="evidence" value="ECO:0007669"/>
    <property type="project" value="InterPro"/>
</dbReference>
<dbReference type="InterPro" id="IPR050188">
    <property type="entry name" value="RluA_PseudoU_synthase"/>
</dbReference>
<evidence type="ECO:0000259" key="2">
    <source>
        <dbReference type="Pfam" id="PF00849"/>
    </source>
</evidence>
<dbReference type="Gene3D" id="3.30.2350.10">
    <property type="entry name" value="Pseudouridine synthase"/>
    <property type="match status" value="1"/>
</dbReference>
<dbReference type="InterPro" id="IPR006145">
    <property type="entry name" value="PsdUridine_synth_RsuA/RluA"/>
</dbReference>
<dbReference type="Pfam" id="PF00849">
    <property type="entry name" value="PseudoU_synth_2"/>
    <property type="match status" value="1"/>
</dbReference>
<feature type="domain" description="Pseudouridine synthase RsuA/RluA-like" evidence="2">
    <location>
        <begin position="2"/>
        <end position="90"/>
    </location>
</feature>
<protein>
    <recommendedName>
        <fullName evidence="2">Pseudouridine synthase RsuA/RluA-like domain-containing protein</fullName>
    </recommendedName>
</protein>
<evidence type="ECO:0000313" key="4">
    <source>
        <dbReference type="Proteomes" id="UP000176389"/>
    </source>
</evidence>
<dbReference type="GO" id="GO:0140098">
    <property type="term" value="F:catalytic activity, acting on RNA"/>
    <property type="evidence" value="ECO:0007669"/>
    <property type="project" value="UniProtKB-ARBA"/>
</dbReference>
<reference evidence="3 4" key="1">
    <citation type="journal article" date="2016" name="Nat. Commun.">
        <title>Thousands of microbial genomes shed light on interconnected biogeochemical processes in an aquifer system.</title>
        <authorList>
            <person name="Anantharaman K."/>
            <person name="Brown C.T."/>
            <person name="Hug L.A."/>
            <person name="Sharon I."/>
            <person name="Castelle C.J."/>
            <person name="Probst A.J."/>
            <person name="Thomas B.C."/>
            <person name="Singh A."/>
            <person name="Wilkins M.J."/>
            <person name="Karaoz U."/>
            <person name="Brodie E.L."/>
            <person name="Williams K.H."/>
            <person name="Hubbard S.S."/>
            <person name="Banfield J.F."/>
        </authorList>
    </citation>
    <scope>NUCLEOTIDE SEQUENCE [LARGE SCALE GENOMIC DNA]</scope>
</reference>
<dbReference type="InterPro" id="IPR020103">
    <property type="entry name" value="PsdUridine_synth_cat_dom_sf"/>
</dbReference>
<dbReference type="Proteomes" id="UP000176389">
    <property type="component" value="Unassembled WGS sequence"/>
</dbReference>
<sequence length="149" mass="17028">MQELKNQFKLRDVVKKYLALVTGKIEPALGTIDKPIDRHPKNRKKFVVSDSGREAITDYRVKEYLGNLASLVEAEPKTGRTHQIRVHLSSRGYPIVGDKLYGGKSAPRMFLHAVYLEFTHPLTRKRIKFTSSLPEKLEAILEKTKPSKK</sequence>
<name>A0A1G1WH69_9BACT</name>
<dbReference type="STRING" id="1802596.A2Z11_00975"/>
<dbReference type="PANTHER" id="PTHR21600:SF87">
    <property type="entry name" value="RNA PSEUDOURIDYLATE SYNTHASE DOMAIN-CONTAINING PROTEIN 1"/>
    <property type="match status" value="1"/>
</dbReference>